<evidence type="ECO:0000256" key="1">
    <source>
        <dbReference type="SAM" id="MobiDB-lite"/>
    </source>
</evidence>
<dbReference type="EMBL" id="QQNA01000388">
    <property type="protein sequence ID" value="RDG31713.1"/>
    <property type="molecule type" value="Genomic_DNA"/>
</dbReference>
<evidence type="ECO:0000313" key="3">
    <source>
        <dbReference type="Proteomes" id="UP000253741"/>
    </source>
</evidence>
<name>A0A370AVL7_9ACTN</name>
<feature type="compositionally biased region" description="Low complexity" evidence="1">
    <location>
        <begin position="9"/>
        <end position="21"/>
    </location>
</feature>
<evidence type="ECO:0000313" key="2">
    <source>
        <dbReference type="EMBL" id="RDG31713.1"/>
    </source>
</evidence>
<organism evidence="2 3">
    <name type="scientific">Streptomyces corynorhini</name>
    <dbReference type="NCBI Taxonomy" id="2282652"/>
    <lineage>
        <taxon>Bacteria</taxon>
        <taxon>Bacillati</taxon>
        <taxon>Actinomycetota</taxon>
        <taxon>Actinomycetes</taxon>
        <taxon>Kitasatosporales</taxon>
        <taxon>Streptomycetaceae</taxon>
        <taxon>Streptomyces</taxon>
    </lineage>
</organism>
<feature type="region of interest" description="Disordered" evidence="1">
    <location>
        <begin position="1"/>
        <end position="33"/>
    </location>
</feature>
<protein>
    <submittedName>
        <fullName evidence="2">Uncharacterized protein</fullName>
    </submittedName>
</protein>
<accession>A0A370AVL7</accession>
<reference evidence="2 3" key="1">
    <citation type="submission" date="2018-07" db="EMBL/GenBank/DDBJ databases">
        <title>Streptomyces species from bats.</title>
        <authorList>
            <person name="Dunlap C."/>
        </authorList>
    </citation>
    <scope>NUCLEOTIDE SEQUENCE [LARGE SCALE GENOMIC DNA]</scope>
    <source>
        <strain evidence="2 3">AC230</strain>
    </source>
</reference>
<comment type="caution">
    <text evidence="2">The sequence shown here is derived from an EMBL/GenBank/DDBJ whole genome shotgun (WGS) entry which is preliminary data.</text>
</comment>
<dbReference type="Proteomes" id="UP000253741">
    <property type="component" value="Unassembled WGS sequence"/>
</dbReference>
<dbReference type="RefSeq" id="WP_114627544.1">
    <property type="nucleotide sequence ID" value="NZ_QQNA01000388.1"/>
</dbReference>
<gene>
    <name evidence="2" type="ORF">DVH02_33140</name>
</gene>
<sequence length="68" mass="6688">MSVDSPTQRGTATERGAAAAPAAPPLPGEPPRVRRVVRAGGPVLAVAVAVPPLVRVASIAAANSRPAS</sequence>
<proteinExistence type="predicted"/>
<keyword evidence="3" id="KW-1185">Reference proteome</keyword>
<dbReference type="AlphaFoldDB" id="A0A370AVL7"/>